<dbReference type="RefSeq" id="WP_007710370.1">
    <property type="nucleotide sequence ID" value="NZ_CAJJSN010000006.1"/>
</dbReference>
<evidence type="ECO:0000313" key="2">
    <source>
        <dbReference type="Proteomes" id="UP000198508"/>
    </source>
</evidence>
<dbReference type="Pfam" id="PF05336">
    <property type="entry name" value="rhaM"/>
    <property type="match status" value="1"/>
</dbReference>
<gene>
    <name evidence="1" type="ORF">SAMN05216313_105106</name>
</gene>
<dbReference type="AlphaFoldDB" id="A0A1I0DVY3"/>
<sequence>MGKRYVMINELKPEHVQDYIDMHMNCPSSEIYKGQLDALKEAGAEECIVYMWKNYSILIVKTDDIDAYMKKLGETHANQIWEEKATPWFANATKFDGSCEMEFLQKVFDMKQMAEGDFNPY</sequence>
<organism evidence="1 2">
    <name type="scientific">Enterocloster lavalensis</name>
    <dbReference type="NCBI Taxonomy" id="460384"/>
    <lineage>
        <taxon>Bacteria</taxon>
        <taxon>Bacillati</taxon>
        <taxon>Bacillota</taxon>
        <taxon>Clostridia</taxon>
        <taxon>Lachnospirales</taxon>
        <taxon>Lachnospiraceae</taxon>
        <taxon>Enterocloster</taxon>
    </lineage>
</organism>
<dbReference type="Proteomes" id="UP000198508">
    <property type="component" value="Unassembled WGS sequence"/>
</dbReference>
<protein>
    <submittedName>
        <fullName evidence="1">L-rhamnose mutarotase</fullName>
    </submittedName>
</protein>
<name>A0A1I0DVY3_9FIRM</name>
<evidence type="ECO:0000313" key="1">
    <source>
        <dbReference type="EMBL" id="SET36790.1"/>
    </source>
</evidence>
<keyword evidence="2" id="KW-1185">Reference proteome</keyword>
<dbReference type="EMBL" id="FOIM01000005">
    <property type="protein sequence ID" value="SET36790.1"/>
    <property type="molecule type" value="Genomic_DNA"/>
</dbReference>
<dbReference type="Gene3D" id="3.30.70.100">
    <property type="match status" value="1"/>
</dbReference>
<dbReference type="InterPro" id="IPR008000">
    <property type="entry name" value="Rham/fucose_mutarotase"/>
</dbReference>
<reference evidence="2" key="1">
    <citation type="submission" date="2016-10" db="EMBL/GenBank/DDBJ databases">
        <authorList>
            <person name="Varghese N."/>
            <person name="Submissions S."/>
        </authorList>
    </citation>
    <scope>NUCLEOTIDE SEQUENCE [LARGE SCALE GENOMIC DNA]</scope>
    <source>
        <strain evidence="2">NLAE-zl-G277</strain>
    </source>
</reference>
<dbReference type="STRING" id="460384.SAMN05216313_105106"/>
<proteinExistence type="predicted"/>
<dbReference type="InterPro" id="IPR011008">
    <property type="entry name" value="Dimeric_a/b-barrel"/>
</dbReference>
<dbReference type="SUPFAM" id="SSF54909">
    <property type="entry name" value="Dimeric alpha+beta barrel"/>
    <property type="match status" value="1"/>
</dbReference>
<dbReference type="GO" id="GO:0016857">
    <property type="term" value="F:racemase and epimerase activity, acting on carbohydrates and derivatives"/>
    <property type="evidence" value="ECO:0007669"/>
    <property type="project" value="InterPro"/>
</dbReference>
<dbReference type="GeneID" id="93276448"/>
<accession>A0A1I0DVY3</accession>